<gene>
    <name evidence="1" type="ORF">INS88_06425</name>
</gene>
<protein>
    <submittedName>
        <fullName evidence="1">LacI family DNA-binding transcriptional regulator</fullName>
    </submittedName>
</protein>
<dbReference type="AlphaFoldDB" id="A0A7M1QS84"/>
<dbReference type="PANTHER" id="PTHR30146:SF109">
    <property type="entry name" value="HTH-TYPE TRANSCRIPTIONAL REGULATOR GALS"/>
    <property type="match status" value="1"/>
</dbReference>
<organism evidence="1 2">
    <name type="scientific">Trueperella pecoris</name>
    <dbReference type="NCBI Taxonomy" id="2733571"/>
    <lineage>
        <taxon>Bacteria</taxon>
        <taxon>Bacillati</taxon>
        <taxon>Actinomycetota</taxon>
        <taxon>Actinomycetes</taxon>
        <taxon>Actinomycetales</taxon>
        <taxon>Actinomycetaceae</taxon>
        <taxon>Trueperella</taxon>
    </lineage>
</organism>
<dbReference type="InterPro" id="IPR010982">
    <property type="entry name" value="Lambda_DNA-bd_dom_sf"/>
</dbReference>
<dbReference type="GO" id="GO:0000976">
    <property type="term" value="F:transcription cis-regulatory region binding"/>
    <property type="evidence" value="ECO:0007669"/>
    <property type="project" value="TreeGrafter"/>
</dbReference>
<dbReference type="Gene3D" id="1.10.260.40">
    <property type="entry name" value="lambda repressor-like DNA-binding domains"/>
    <property type="match status" value="1"/>
</dbReference>
<dbReference type="InterPro" id="IPR028082">
    <property type="entry name" value="Peripla_BP_I"/>
</dbReference>
<keyword evidence="1" id="KW-0238">DNA-binding</keyword>
<accession>A0A8A5U3C2</accession>
<dbReference type="Pfam" id="PF13377">
    <property type="entry name" value="Peripla_BP_3"/>
    <property type="match status" value="1"/>
</dbReference>
<dbReference type="GO" id="GO:0003700">
    <property type="term" value="F:DNA-binding transcription factor activity"/>
    <property type="evidence" value="ECO:0007669"/>
    <property type="project" value="TreeGrafter"/>
</dbReference>
<evidence type="ECO:0000313" key="1">
    <source>
        <dbReference type="EMBL" id="QOR44930.1"/>
    </source>
</evidence>
<dbReference type="CDD" id="cd01392">
    <property type="entry name" value="HTH_LacI"/>
    <property type="match status" value="1"/>
</dbReference>
<dbReference type="InterPro" id="IPR000843">
    <property type="entry name" value="HTH_LacI"/>
</dbReference>
<accession>A0A7M1QS84</accession>
<dbReference type="SMART" id="SM00354">
    <property type="entry name" value="HTH_LACI"/>
    <property type="match status" value="1"/>
</dbReference>
<reference evidence="1 2" key="1">
    <citation type="submission" date="2020-10" db="EMBL/GenBank/DDBJ databases">
        <title>Trueperella pecoris sp. nov. isolated from bovine and porcine specimens.</title>
        <authorList>
            <person name="Schoenecker L."/>
            <person name="Schnydrig P."/>
            <person name="Brodard I."/>
            <person name="Thomann A."/>
            <person name="Hemphill A."/>
            <person name="Rodriguez-Campos S."/>
            <person name="Perreten V."/>
            <person name="Jores J."/>
            <person name="Kittl S."/>
        </authorList>
    </citation>
    <scope>NUCLEOTIDE SEQUENCE [LARGE SCALE GENOMIC DNA]</scope>
    <source>
        <strain evidence="1 2">15A0121</strain>
    </source>
</reference>
<dbReference type="Proteomes" id="UP000595053">
    <property type="component" value="Chromosome"/>
</dbReference>
<dbReference type="CDD" id="cd06267">
    <property type="entry name" value="PBP1_LacI_sugar_binding-like"/>
    <property type="match status" value="1"/>
</dbReference>
<dbReference type="SUPFAM" id="SSF47413">
    <property type="entry name" value="lambda repressor-like DNA-binding domains"/>
    <property type="match status" value="1"/>
</dbReference>
<dbReference type="EMBL" id="CP063213">
    <property type="protein sequence ID" value="QOR44930.1"/>
    <property type="molecule type" value="Genomic_DNA"/>
</dbReference>
<proteinExistence type="predicted"/>
<keyword evidence="2" id="KW-1185">Reference proteome</keyword>
<name>A0A7M1QS84_9ACTO</name>
<sequence>MSVTIRDVARAAGVSITTVSRALNDAAGVSPVTQNHILRTASLLGYSPNRSAQSLRRTTSNMIGVVIKGPANPFFTELLEPIERCLREHGYVVSTIRVLHNDDEIGAYLDFAASYRVSGFIMLGGWRGAGAQGWERVDVPSVLCTVPEILGADRESYSSVAVDDAQAIDLIVAHLLGLGHERIAFLGPAAGEDSIGTSRMEHFVRAMQARGIDPDPRLLLRGKSGTSSYSYEYGRQVTHDFLSSGASATAIVGMSDVIAVGALRALHDAGLKVPQDMAVTGFDGVGITQFLSPRLTTVAQPIQAIAEETCHVLFERMRGPIHRHVLLPATLIEAESTVGGLP</sequence>
<dbReference type="Gene3D" id="3.40.50.2300">
    <property type="match status" value="2"/>
</dbReference>
<dbReference type="InterPro" id="IPR046335">
    <property type="entry name" value="LacI/GalR-like_sensor"/>
</dbReference>
<dbReference type="Pfam" id="PF00356">
    <property type="entry name" value="LacI"/>
    <property type="match status" value="1"/>
</dbReference>
<dbReference type="RefSeq" id="WP_197550731.1">
    <property type="nucleotide sequence ID" value="NZ_CP063213.1"/>
</dbReference>
<dbReference type="SUPFAM" id="SSF53822">
    <property type="entry name" value="Periplasmic binding protein-like I"/>
    <property type="match status" value="1"/>
</dbReference>
<dbReference type="PRINTS" id="PR00036">
    <property type="entry name" value="HTHLACI"/>
</dbReference>
<dbReference type="PROSITE" id="PS50932">
    <property type="entry name" value="HTH_LACI_2"/>
    <property type="match status" value="1"/>
</dbReference>
<dbReference type="PANTHER" id="PTHR30146">
    <property type="entry name" value="LACI-RELATED TRANSCRIPTIONAL REPRESSOR"/>
    <property type="match status" value="1"/>
</dbReference>
<dbReference type="PROSITE" id="PS00356">
    <property type="entry name" value="HTH_LACI_1"/>
    <property type="match status" value="1"/>
</dbReference>
<evidence type="ECO:0000313" key="2">
    <source>
        <dbReference type="Proteomes" id="UP000595053"/>
    </source>
</evidence>